<dbReference type="PANTHER" id="PTHR45138:SF9">
    <property type="entry name" value="DIGUANYLATE CYCLASE DGCM-RELATED"/>
    <property type="match status" value="1"/>
</dbReference>
<dbReference type="Pfam" id="PF00990">
    <property type="entry name" value="GGDEF"/>
    <property type="match status" value="1"/>
</dbReference>
<dbReference type="GO" id="GO:0005886">
    <property type="term" value="C:plasma membrane"/>
    <property type="evidence" value="ECO:0007669"/>
    <property type="project" value="TreeGrafter"/>
</dbReference>
<dbReference type="NCBIfam" id="TIGR00254">
    <property type="entry name" value="GGDEF"/>
    <property type="match status" value="1"/>
</dbReference>
<proteinExistence type="predicted"/>
<dbReference type="AlphaFoldDB" id="A0A099I1B8"/>
<gene>
    <name evidence="2" type="ORF">CIAN88_20240</name>
</gene>
<dbReference type="RefSeq" id="WP_044907789.1">
    <property type="nucleotide sequence ID" value="NZ_CP022722.1"/>
</dbReference>
<dbReference type="PANTHER" id="PTHR45138">
    <property type="entry name" value="REGULATORY COMPONENTS OF SENSORY TRANSDUCTION SYSTEM"/>
    <property type="match status" value="1"/>
</dbReference>
<evidence type="ECO:0000313" key="2">
    <source>
        <dbReference type="EMBL" id="KGJ51495.1"/>
    </source>
</evidence>
<reference evidence="2 3" key="1">
    <citation type="submission" date="2014-08" db="EMBL/GenBank/DDBJ databases">
        <title>Clostridium innocuum, an unnegligible vancomycin-resistant pathogen causing extra-intestinal infections.</title>
        <authorList>
            <person name="Feng Y."/>
            <person name="Chiu C.-H."/>
        </authorList>
    </citation>
    <scope>NUCLEOTIDE SEQUENCE [LARGE SCALE GENOMIC DNA]</scope>
    <source>
        <strain evidence="2 3">AN88</strain>
    </source>
</reference>
<dbReference type="EMBL" id="JQIF01000110">
    <property type="protein sequence ID" value="KGJ51495.1"/>
    <property type="molecule type" value="Genomic_DNA"/>
</dbReference>
<evidence type="ECO:0000259" key="1">
    <source>
        <dbReference type="PROSITE" id="PS50887"/>
    </source>
</evidence>
<dbReference type="InterPro" id="IPR029787">
    <property type="entry name" value="Nucleotide_cyclase"/>
</dbReference>
<comment type="caution">
    <text evidence="2">The sequence shown here is derived from an EMBL/GenBank/DDBJ whole genome shotgun (WGS) entry which is preliminary data.</text>
</comment>
<dbReference type="SUPFAM" id="SSF55073">
    <property type="entry name" value="Nucleotide cyclase"/>
    <property type="match status" value="1"/>
</dbReference>
<sequence>MLRPGDIAGRIGGEEFSIYLNGIQDEAQLQHVIDTLLERIRTIRLPQLQKTLTISIGCCLVEHAQVCFHDVYERSDQALYRAKEKGRNQAVVCTAAYFKTCKPAICIACKSIKYSRFFVIPS</sequence>
<dbReference type="GO" id="GO:0052621">
    <property type="term" value="F:diguanylate cyclase activity"/>
    <property type="evidence" value="ECO:0007669"/>
    <property type="project" value="TreeGrafter"/>
</dbReference>
<evidence type="ECO:0000313" key="3">
    <source>
        <dbReference type="Proteomes" id="UP000030008"/>
    </source>
</evidence>
<dbReference type="CDD" id="cd01949">
    <property type="entry name" value="GGDEF"/>
    <property type="match status" value="1"/>
</dbReference>
<dbReference type="InterPro" id="IPR050469">
    <property type="entry name" value="Diguanylate_Cyclase"/>
</dbReference>
<dbReference type="GO" id="GO:1902201">
    <property type="term" value="P:negative regulation of bacterial-type flagellum-dependent cell motility"/>
    <property type="evidence" value="ECO:0007669"/>
    <property type="project" value="TreeGrafter"/>
</dbReference>
<accession>A0A099I1B8</accession>
<dbReference type="PROSITE" id="PS50887">
    <property type="entry name" value="GGDEF"/>
    <property type="match status" value="1"/>
</dbReference>
<dbReference type="InterPro" id="IPR043128">
    <property type="entry name" value="Rev_trsase/Diguanyl_cyclase"/>
</dbReference>
<feature type="domain" description="GGDEF" evidence="1">
    <location>
        <begin position="1"/>
        <end position="95"/>
    </location>
</feature>
<dbReference type="Proteomes" id="UP000030008">
    <property type="component" value="Unassembled WGS sequence"/>
</dbReference>
<protein>
    <submittedName>
        <fullName evidence="2">Diguanylate cyclase</fullName>
    </submittedName>
</protein>
<dbReference type="GO" id="GO:0043709">
    <property type="term" value="P:cell adhesion involved in single-species biofilm formation"/>
    <property type="evidence" value="ECO:0007669"/>
    <property type="project" value="TreeGrafter"/>
</dbReference>
<dbReference type="InterPro" id="IPR000160">
    <property type="entry name" value="GGDEF_dom"/>
</dbReference>
<dbReference type="Gene3D" id="3.30.70.270">
    <property type="match status" value="1"/>
</dbReference>
<name>A0A099I1B8_CLOIN</name>
<organism evidence="2 3">
    <name type="scientific">Clostridium innocuum</name>
    <dbReference type="NCBI Taxonomy" id="1522"/>
    <lineage>
        <taxon>Bacteria</taxon>
        <taxon>Bacillati</taxon>
        <taxon>Bacillota</taxon>
        <taxon>Clostridia</taxon>
        <taxon>Eubacteriales</taxon>
        <taxon>Clostridiaceae</taxon>
        <taxon>Clostridium</taxon>
    </lineage>
</organism>